<dbReference type="Proteomes" id="UP000316726">
    <property type="component" value="Chromosome 2"/>
</dbReference>
<evidence type="ECO:0000313" key="4">
    <source>
        <dbReference type="EMBL" id="QDZ19162.1"/>
    </source>
</evidence>
<dbReference type="STRING" id="1764295.A0A5B8MIF0"/>
<sequence length="299" mass="33328">MRSTVGQPRVTWRATRSASRVARRSEGPRGRRTGGFGPRTPSGPPLEVFCRADSVDEGEAVLELPHEVEERYMKLLRRQEGRARELTQKHKHKKRTTHKVMKVSSGYLKGSPLVSPSDKDVRPMMGKVRSAVFSMLLSRIGGSSEFPSHCRWLDLFAGTGSVGIEALSRGCGVCHFVELNQWTANEVLMRNIESLGVQDACAVHVESVFDFLTKFSYKSEAMGGPFDFVSVCPPYNDMDFDDLVRGLEDSRVISSRSFLIFEYPKEVSESLKPSLGSLTQLVNRTYGRTTVAIYGPSDL</sequence>
<dbReference type="InterPro" id="IPR029063">
    <property type="entry name" value="SAM-dependent_MTases_sf"/>
</dbReference>
<evidence type="ECO:0000256" key="1">
    <source>
        <dbReference type="ARBA" id="ARBA00022603"/>
    </source>
</evidence>
<dbReference type="AlphaFoldDB" id="A0A5B8MIF0"/>
<dbReference type="InterPro" id="IPR004398">
    <property type="entry name" value="RNA_MeTrfase_RsmD"/>
</dbReference>
<keyword evidence="5" id="KW-1185">Reference proteome</keyword>
<dbReference type="GO" id="GO:0031167">
    <property type="term" value="P:rRNA methylation"/>
    <property type="evidence" value="ECO:0007669"/>
    <property type="project" value="InterPro"/>
</dbReference>
<evidence type="ECO:0000256" key="3">
    <source>
        <dbReference type="SAM" id="MobiDB-lite"/>
    </source>
</evidence>
<dbReference type="GO" id="GO:0008168">
    <property type="term" value="F:methyltransferase activity"/>
    <property type="evidence" value="ECO:0007669"/>
    <property type="project" value="UniProtKB-KW"/>
</dbReference>
<dbReference type="Gene3D" id="3.40.50.150">
    <property type="entry name" value="Vaccinia Virus protein VP39"/>
    <property type="match status" value="1"/>
</dbReference>
<keyword evidence="1 4" id="KW-0489">Methyltransferase</keyword>
<keyword evidence="2 4" id="KW-0808">Transferase</keyword>
<gene>
    <name evidence="4" type="ORF">A3770_02p16800</name>
</gene>
<evidence type="ECO:0000256" key="2">
    <source>
        <dbReference type="ARBA" id="ARBA00022679"/>
    </source>
</evidence>
<dbReference type="OrthoDB" id="3548at2759"/>
<name>A0A5B8MIF0_9CHLO</name>
<protein>
    <submittedName>
        <fullName evidence="4">S-adenosyl-L-methionine-dependent methyltransferase</fullName>
    </submittedName>
</protein>
<feature type="region of interest" description="Disordered" evidence="3">
    <location>
        <begin position="1"/>
        <end position="46"/>
    </location>
</feature>
<proteinExistence type="predicted"/>
<dbReference type="Pfam" id="PF03602">
    <property type="entry name" value="Cons_hypoth95"/>
    <property type="match status" value="1"/>
</dbReference>
<organism evidence="4 5">
    <name type="scientific">Chloropicon primus</name>
    <dbReference type="NCBI Taxonomy" id="1764295"/>
    <lineage>
        <taxon>Eukaryota</taxon>
        <taxon>Viridiplantae</taxon>
        <taxon>Chlorophyta</taxon>
        <taxon>Chloropicophyceae</taxon>
        <taxon>Chloropicales</taxon>
        <taxon>Chloropicaceae</taxon>
        <taxon>Chloropicon</taxon>
    </lineage>
</organism>
<dbReference type="SUPFAM" id="SSF53335">
    <property type="entry name" value="S-adenosyl-L-methionine-dependent methyltransferases"/>
    <property type="match status" value="1"/>
</dbReference>
<dbReference type="PANTHER" id="PTHR43542">
    <property type="entry name" value="METHYLTRANSFERASE"/>
    <property type="match status" value="1"/>
</dbReference>
<reference evidence="4 5" key="1">
    <citation type="submission" date="2018-07" db="EMBL/GenBank/DDBJ databases">
        <title>The complete nuclear genome of the prasinophyte Chloropicon primus (CCMP1205).</title>
        <authorList>
            <person name="Pombert J.-F."/>
            <person name="Otis C."/>
            <person name="Turmel M."/>
            <person name="Lemieux C."/>
        </authorList>
    </citation>
    <scope>NUCLEOTIDE SEQUENCE [LARGE SCALE GENOMIC DNA]</scope>
    <source>
        <strain evidence="4 5">CCMP1205</strain>
    </source>
</reference>
<dbReference type="PANTHER" id="PTHR43542:SF1">
    <property type="entry name" value="METHYLTRANSFERASE"/>
    <property type="match status" value="1"/>
</dbReference>
<dbReference type="EMBL" id="CP031035">
    <property type="protein sequence ID" value="QDZ19162.1"/>
    <property type="molecule type" value="Genomic_DNA"/>
</dbReference>
<accession>A0A5B8MIF0</accession>
<evidence type="ECO:0000313" key="5">
    <source>
        <dbReference type="Proteomes" id="UP000316726"/>
    </source>
</evidence>